<sequence length="417" mass="46215">MGMEALQLVLGLQQHTQFAGRVLMSSHGDVDDPQVVNGLPADTQQQVARMMNAAATIDSATAASAIIVCHSEPGAWALPHPLYETRPCPPVPLEQSAFVVARSMWEADRLPKHHVERMNQLGEVWVPTEFHRDSFAASGVDARILHVVPEPVDVHNHFDPLRHRPLPLPLDQRVFGPDWPHISQDDDEDGGLYGGDESSPPFVFLSVFKWETRKGWDVLLRAYLTAFTAEDNVLLMLSTKPFHSESNFVQQMEAWARRELGDLASDLQKLPSVYVASRHLPQTTYPSLFKSADCFVLPTRGEGWGLPVVEAMAMELPVIVTNWSGPTAYLDDTVGYPLAIDGLAEVQEGAFKGNRMAEPSVDHLVQLMQHVVGNRFEAMARGRAARRRMVALYSPAAVAQIVEAQLRRIEGALGEEE</sequence>
<keyword evidence="2" id="KW-1185">Reference proteome</keyword>
<accession>A0A9D4TXX8</accession>
<evidence type="ECO:0000313" key="1">
    <source>
        <dbReference type="EMBL" id="KAI3437848.1"/>
    </source>
</evidence>
<dbReference type="SUPFAM" id="SSF53756">
    <property type="entry name" value="UDP-Glycosyltransferase/glycogen phosphorylase"/>
    <property type="match status" value="1"/>
</dbReference>
<organism evidence="1 2">
    <name type="scientific">Chlorella vulgaris</name>
    <name type="common">Green alga</name>
    <dbReference type="NCBI Taxonomy" id="3077"/>
    <lineage>
        <taxon>Eukaryota</taxon>
        <taxon>Viridiplantae</taxon>
        <taxon>Chlorophyta</taxon>
        <taxon>core chlorophytes</taxon>
        <taxon>Trebouxiophyceae</taxon>
        <taxon>Chlorellales</taxon>
        <taxon>Chlorellaceae</taxon>
        <taxon>Chlorella clade</taxon>
        <taxon>Chlorella</taxon>
    </lineage>
</organism>
<evidence type="ECO:0000313" key="2">
    <source>
        <dbReference type="Proteomes" id="UP001055712"/>
    </source>
</evidence>
<dbReference type="EMBL" id="SIDB01000001">
    <property type="protein sequence ID" value="KAI3437848.1"/>
    <property type="molecule type" value="Genomic_DNA"/>
</dbReference>
<comment type="caution">
    <text evidence="1">The sequence shown here is derived from an EMBL/GenBank/DDBJ whole genome shotgun (WGS) entry which is preliminary data.</text>
</comment>
<dbReference type="Proteomes" id="UP001055712">
    <property type="component" value="Unassembled WGS sequence"/>
</dbReference>
<dbReference type="OrthoDB" id="2193793at2759"/>
<name>A0A9D4TXX8_CHLVU</name>
<dbReference type="PANTHER" id="PTHR46656">
    <property type="entry name" value="PUTATIVE-RELATED"/>
    <property type="match status" value="1"/>
</dbReference>
<dbReference type="PANTHER" id="PTHR46656:SF3">
    <property type="entry name" value="PUTATIVE-RELATED"/>
    <property type="match status" value="1"/>
</dbReference>
<dbReference type="Gene3D" id="3.40.50.2000">
    <property type="entry name" value="Glycogen Phosphorylase B"/>
    <property type="match status" value="1"/>
</dbReference>
<reference evidence="1" key="2">
    <citation type="submission" date="2020-11" db="EMBL/GenBank/DDBJ databases">
        <authorList>
            <person name="Cecchin M."/>
            <person name="Marcolungo L."/>
            <person name="Rossato M."/>
            <person name="Girolomoni L."/>
            <person name="Cosentino E."/>
            <person name="Cuine S."/>
            <person name="Li-Beisson Y."/>
            <person name="Delledonne M."/>
            <person name="Ballottari M."/>
        </authorList>
    </citation>
    <scope>NUCLEOTIDE SEQUENCE</scope>
    <source>
        <strain evidence="1">211/11P</strain>
        <tissue evidence="1">Whole cell</tissue>
    </source>
</reference>
<reference evidence="1" key="1">
    <citation type="journal article" date="2019" name="Plant J.">
        <title>Chlorella vulgaris genome assembly and annotation reveals the molecular basis for metabolic acclimation to high light conditions.</title>
        <authorList>
            <person name="Cecchin M."/>
            <person name="Marcolungo L."/>
            <person name="Rossato M."/>
            <person name="Girolomoni L."/>
            <person name="Cosentino E."/>
            <person name="Cuine S."/>
            <person name="Li-Beisson Y."/>
            <person name="Delledonne M."/>
            <person name="Ballottari M."/>
        </authorList>
    </citation>
    <scope>NUCLEOTIDE SEQUENCE</scope>
    <source>
        <strain evidence="1">211/11P</strain>
    </source>
</reference>
<protein>
    <recommendedName>
        <fullName evidence="3">Glycosyl transferase family 1 domain-containing protein</fullName>
    </recommendedName>
</protein>
<gene>
    <name evidence="1" type="ORF">D9Q98_000294</name>
</gene>
<dbReference type="AlphaFoldDB" id="A0A9D4TXX8"/>
<evidence type="ECO:0008006" key="3">
    <source>
        <dbReference type="Google" id="ProtNLM"/>
    </source>
</evidence>
<proteinExistence type="predicted"/>
<dbReference type="Pfam" id="PF13692">
    <property type="entry name" value="Glyco_trans_1_4"/>
    <property type="match status" value="1"/>
</dbReference>